<dbReference type="GO" id="GO:0003677">
    <property type="term" value="F:DNA binding"/>
    <property type="evidence" value="ECO:0007669"/>
    <property type="project" value="UniProtKB-KW"/>
</dbReference>
<evidence type="ECO:0000256" key="3">
    <source>
        <dbReference type="ARBA" id="ARBA00023163"/>
    </source>
</evidence>
<dbReference type="SMART" id="SM00345">
    <property type="entry name" value="HTH_GNTR"/>
    <property type="match status" value="1"/>
</dbReference>
<keyword evidence="3" id="KW-0804">Transcription</keyword>
<organism evidence="5 6">
    <name type="scientific">Pseudomonas fluorescens</name>
    <dbReference type="NCBI Taxonomy" id="294"/>
    <lineage>
        <taxon>Bacteria</taxon>
        <taxon>Pseudomonadati</taxon>
        <taxon>Pseudomonadota</taxon>
        <taxon>Gammaproteobacteria</taxon>
        <taxon>Pseudomonadales</taxon>
        <taxon>Pseudomonadaceae</taxon>
        <taxon>Pseudomonas</taxon>
    </lineage>
</organism>
<dbReference type="CDD" id="cd07377">
    <property type="entry name" value="WHTH_GntR"/>
    <property type="match status" value="1"/>
</dbReference>
<evidence type="ECO:0000259" key="4">
    <source>
        <dbReference type="PROSITE" id="PS50949"/>
    </source>
</evidence>
<dbReference type="InterPro" id="IPR036388">
    <property type="entry name" value="WH-like_DNA-bd_sf"/>
</dbReference>
<dbReference type="EMBL" id="MSDF01000052">
    <property type="protein sequence ID" value="OPA86151.1"/>
    <property type="molecule type" value="Genomic_DNA"/>
</dbReference>
<dbReference type="Proteomes" id="UP000190965">
    <property type="component" value="Unassembled WGS sequence"/>
</dbReference>
<keyword evidence="2" id="KW-0238">DNA-binding</keyword>
<dbReference type="InterPro" id="IPR036390">
    <property type="entry name" value="WH_DNA-bd_sf"/>
</dbReference>
<gene>
    <name evidence="5" type="ORF">BFW87_25730</name>
</gene>
<dbReference type="FunFam" id="1.10.10.10:FF:000079">
    <property type="entry name" value="GntR family transcriptional regulator"/>
    <property type="match status" value="1"/>
</dbReference>
<sequence length="253" mass="28274">MNESTAALSPLSSIPLHAQLRDLLRSGILDGQYPPNTQMPSESELGARFKVSRITVRQALGDLQKEGLIFKIHGKGTFVSKPKAYQNVSTLQGLGESMTERGYEVINRLRSFRFVPADKQVAERLGVEEGTTVAQIKRVRLINREPVSLEITYVNQALGERLEKADLVTRDIFLILENDCGLPLGHADVAIDAVLADSDLTQALNVEPGSPIMHIERLTHTADGQPVDFEHLYYRGDAFQYRLRIDRERGNRP</sequence>
<dbReference type="PANTHER" id="PTHR44846">
    <property type="entry name" value="MANNOSYL-D-GLYCERATE TRANSPORT/METABOLISM SYSTEM REPRESSOR MNGR-RELATED"/>
    <property type="match status" value="1"/>
</dbReference>
<dbReference type="OrthoDB" id="8584262at2"/>
<dbReference type="SMART" id="SM00866">
    <property type="entry name" value="UTRA"/>
    <property type="match status" value="1"/>
</dbReference>
<dbReference type="RefSeq" id="WP_078742523.1">
    <property type="nucleotide sequence ID" value="NZ_MSDF01000052.1"/>
</dbReference>
<dbReference type="GO" id="GO:0045892">
    <property type="term" value="P:negative regulation of DNA-templated transcription"/>
    <property type="evidence" value="ECO:0007669"/>
    <property type="project" value="TreeGrafter"/>
</dbReference>
<name>A0A1T2Y1Z7_PSEFL</name>
<dbReference type="Gene3D" id="1.10.10.10">
    <property type="entry name" value="Winged helix-like DNA-binding domain superfamily/Winged helix DNA-binding domain"/>
    <property type="match status" value="1"/>
</dbReference>
<dbReference type="AlphaFoldDB" id="A0A1T2Y1Z7"/>
<protein>
    <submittedName>
        <fullName evidence="5">GntR family transcriptional regulator</fullName>
    </submittedName>
</protein>
<dbReference type="Pfam" id="PF07702">
    <property type="entry name" value="UTRA"/>
    <property type="match status" value="1"/>
</dbReference>
<dbReference type="InterPro" id="IPR050679">
    <property type="entry name" value="Bact_HTH_transcr_reg"/>
</dbReference>
<dbReference type="PROSITE" id="PS50949">
    <property type="entry name" value="HTH_GNTR"/>
    <property type="match status" value="1"/>
</dbReference>
<accession>A0A1T2Y1Z7</accession>
<evidence type="ECO:0000313" key="5">
    <source>
        <dbReference type="EMBL" id="OPA86151.1"/>
    </source>
</evidence>
<dbReference type="SUPFAM" id="SSF64288">
    <property type="entry name" value="Chorismate lyase-like"/>
    <property type="match status" value="1"/>
</dbReference>
<dbReference type="SUPFAM" id="SSF46785">
    <property type="entry name" value="Winged helix' DNA-binding domain"/>
    <property type="match status" value="1"/>
</dbReference>
<dbReference type="InterPro" id="IPR000524">
    <property type="entry name" value="Tscrpt_reg_HTH_GntR"/>
</dbReference>
<evidence type="ECO:0000256" key="1">
    <source>
        <dbReference type="ARBA" id="ARBA00023015"/>
    </source>
</evidence>
<dbReference type="Gene3D" id="3.40.1410.10">
    <property type="entry name" value="Chorismate lyase-like"/>
    <property type="match status" value="1"/>
</dbReference>
<dbReference type="InterPro" id="IPR028978">
    <property type="entry name" value="Chorismate_lyase_/UTRA_dom_sf"/>
</dbReference>
<comment type="caution">
    <text evidence="5">The sequence shown here is derived from an EMBL/GenBank/DDBJ whole genome shotgun (WGS) entry which is preliminary data.</text>
</comment>
<proteinExistence type="predicted"/>
<dbReference type="PANTHER" id="PTHR44846:SF1">
    <property type="entry name" value="MANNOSYL-D-GLYCERATE TRANSPORT_METABOLISM SYSTEM REPRESSOR MNGR-RELATED"/>
    <property type="match status" value="1"/>
</dbReference>
<evidence type="ECO:0000313" key="6">
    <source>
        <dbReference type="Proteomes" id="UP000190965"/>
    </source>
</evidence>
<dbReference type="InterPro" id="IPR011663">
    <property type="entry name" value="UTRA"/>
</dbReference>
<reference evidence="5 6" key="1">
    <citation type="submission" date="2016-12" db="EMBL/GenBank/DDBJ databases">
        <title>Draft genome sequences of seven strains of Pseudomonas fluorescens that produce 4-formylaminooxyvinylglycine.</title>
        <authorList>
            <person name="Okrent R.A."/>
            <person name="Manning V.A."/>
            <person name="Trippe K.M."/>
        </authorList>
    </citation>
    <scope>NUCLEOTIDE SEQUENCE [LARGE SCALE GENOMIC DNA]</scope>
    <source>
        <strain evidence="5 6">P5A</strain>
    </source>
</reference>
<feature type="domain" description="HTH gntR-type" evidence="4">
    <location>
        <begin position="14"/>
        <end position="82"/>
    </location>
</feature>
<evidence type="ECO:0000256" key="2">
    <source>
        <dbReference type="ARBA" id="ARBA00023125"/>
    </source>
</evidence>
<dbReference type="Pfam" id="PF00392">
    <property type="entry name" value="GntR"/>
    <property type="match status" value="1"/>
</dbReference>
<dbReference type="PRINTS" id="PR00035">
    <property type="entry name" value="HTHGNTR"/>
</dbReference>
<dbReference type="GO" id="GO:0003700">
    <property type="term" value="F:DNA-binding transcription factor activity"/>
    <property type="evidence" value="ECO:0007669"/>
    <property type="project" value="InterPro"/>
</dbReference>
<keyword evidence="1" id="KW-0805">Transcription regulation</keyword>